<accession>A0A0K2T5A8</accession>
<protein>
    <submittedName>
        <fullName evidence="1">Uncharacterized protein</fullName>
    </submittedName>
</protein>
<dbReference type="AlphaFoldDB" id="A0A0K2T5A8"/>
<name>A0A0K2T5A8_LEPSM</name>
<evidence type="ECO:0000313" key="1">
    <source>
        <dbReference type="EMBL" id="CDW20975.1"/>
    </source>
</evidence>
<sequence>MIIRAIRTKITRNPTRSISQMAQTYQVSRSRRRSARNISMIGTQPILVIFSDEKLLGTTKNDQLLN</sequence>
<reference evidence="1" key="1">
    <citation type="submission" date="2014-05" db="EMBL/GenBank/DDBJ databases">
        <authorList>
            <person name="Chronopoulou M."/>
        </authorList>
    </citation>
    <scope>NUCLEOTIDE SEQUENCE</scope>
    <source>
        <tissue evidence="1">Whole organism</tissue>
    </source>
</reference>
<organism evidence="1">
    <name type="scientific">Lepeophtheirus salmonis</name>
    <name type="common">Salmon louse</name>
    <name type="synonym">Caligus salmonis</name>
    <dbReference type="NCBI Taxonomy" id="72036"/>
    <lineage>
        <taxon>Eukaryota</taxon>
        <taxon>Metazoa</taxon>
        <taxon>Ecdysozoa</taxon>
        <taxon>Arthropoda</taxon>
        <taxon>Crustacea</taxon>
        <taxon>Multicrustacea</taxon>
        <taxon>Hexanauplia</taxon>
        <taxon>Copepoda</taxon>
        <taxon>Siphonostomatoida</taxon>
        <taxon>Caligidae</taxon>
        <taxon>Lepeophtheirus</taxon>
    </lineage>
</organism>
<proteinExistence type="predicted"/>
<dbReference type="EMBL" id="HACA01003614">
    <property type="protein sequence ID" value="CDW20975.1"/>
    <property type="molecule type" value="Transcribed_RNA"/>
</dbReference>